<feature type="compositionally biased region" description="Low complexity" evidence="1">
    <location>
        <begin position="215"/>
        <end position="241"/>
    </location>
</feature>
<keyword evidence="4" id="KW-1185">Reference proteome</keyword>
<dbReference type="EMBL" id="SGPJ01000030">
    <property type="protein sequence ID" value="THH01172.1"/>
    <property type="molecule type" value="Genomic_DNA"/>
</dbReference>
<evidence type="ECO:0000313" key="4">
    <source>
        <dbReference type="Proteomes" id="UP000309038"/>
    </source>
</evidence>
<evidence type="ECO:0000259" key="2">
    <source>
        <dbReference type="PROSITE" id="PS50097"/>
    </source>
</evidence>
<dbReference type="Pfam" id="PF00651">
    <property type="entry name" value="BTB"/>
    <property type="match status" value="2"/>
</dbReference>
<evidence type="ECO:0000313" key="3">
    <source>
        <dbReference type="EMBL" id="THH01172.1"/>
    </source>
</evidence>
<dbReference type="SMART" id="SM00225">
    <property type="entry name" value="BTB"/>
    <property type="match status" value="2"/>
</dbReference>
<dbReference type="AlphaFoldDB" id="A0A4S4KRB4"/>
<dbReference type="SUPFAM" id="SSF54695">
    <property type="entry name" value="POZ domain"/>
    <property type="match status" value="1"/>
</dbReference>
<dbReference type="CDD" id="cd18186">
    <property type="entry name" value="BTB_POZ_ZBTB_KLHL-like"/>
    <property type="match status" value="1"/>
</dbReference>
<comment type="caution">
    <text evidence="3">The sequence shown here is derived from an EMBL/GenBank/DDBJ whole genome shotgun (WGS) entry which is preliminary data.</text>
</comment>
<accession>A0A4S4KRB4</accession>
<protein>
    <recommendedName>
        <fullName evidence="2">BTB domain-containing protein</fullName>
    </recommendedName>
</protein>
<dbReference type="Proteomes" id="UP000309038">
    <property type="component" value="Unassembled WGS sequence"/>
</dbReference>
<sequence>MSTRSIVTVSSSIRKGNIIVASEPFDRQAADVILRTSDNVHFYVYKTILLTSSTFFKTMFSSCTWKAETYHGYHPIIDVPEDSSTLEYLLRFCYPGHSPMITNLVQLDLLLEAAFKYDISTAAEPLREALQLSVYQNPLRVFAIACRHKLEEEADLAALTWKKQSFLDDTAQDFSRTCAGASYVSEMAQTSAGAYYRLLSYLRTARGNARFQLYEPRPSETSPPTAESPQPWSSSSPSHSPFNRADADVVLRSSDNVDFRVHTMILSMAGGENLFLSQTVQDTTIDGIPVLLTHTDSHVLAELLRMCYPPSIANSRIQSHVFHTFKGVFDAATTYGMTAVVNIMRSILKRAVREHPLSVYLVAVTCGWIEEARVALELLVFEPIHELYVTELEGVSADIYHRLLKQHHQLQFTLLKTLEPSVRYSSRSDTPSAANVPWKDTWLTVYDGISDTEVGRRRDSHLMDMVKRRREIQVMLRDAVSNVCTSESI</sequence>
<dbReference type="InterPro" id="IPR000210">
    <property type="entry name" value="BTB/POZ_dom"/>
</dbReference>
<dbReference type="Gene3D" id="3.30.710.10">
    <property type="entry name" value="Potassium Channel Kv1.1, Chain A"/>
    <property type="match status" value="2"/>
</dbReference>
<name>A0A4S4KRB4_9APHY</name>
<feature type="region of interest" description="Disordered" evidence="1">
    <location>
        <begin position="214"/>
        <end position="241"/>
    </location>
</feature>
<evidence type="ECO:0000256" key="1">
    <source>
        <dbReference type="SAM" id="MobiDB-lite"/>
    </source>
</evidence>
<reference evidence="3 4" key="1">
    <citation type="submission" date="2019-02" db="EMBL/GenBank/DDBJ databases">
        <title>Genome sequencing of the rare red list fungi Phlebia centrifuga.</title>
        <authorList>
            <person name="Buettner E."/>
            <person name="Kellner H."/>
        </authorList>
    </citation>
    <scope>NUCLEOTIDE SEQUENCE [LARGE SCALE GENOMIC DNA]</scope>
    <source>
        <strain evidence="3 4">DSM 108282</strain>
    </source>
</reference>
<proteinExistence type="predicted"/>
<dbReference type="InterPro" id="IPR011333">
    <property type="entry name" value="SKP1/BTB/POZ_sf"/>
</dbReference>
<organism evidence="3 4">
    <name type="scientific">Hermanssonia centrifuga</name>
    <dbReference type="NCBI Taxonomy" id="98765"/>
    <lineage>
        <taxon>Eukaryota</taxon>
        <taxon>Fungi</taxon>
        <taxon>Dikarya</taxon>
        <taxon>Basidiomycota</taxon>
        <taxon>Agaricomycotina</taxon>
        <taxon>Agaricomycetes</taxon>
        <taxon>Polyporales</taxon>
        <taxon>Meruliaceae</taxon>
        <taxon>Hermanssonia</taxon>
    </lineage>
</organism>
<feature type="domain" description="BTB" evidence="2">
    <location>
        <begin position="30"/>
        <end position="102"/>
    </location>
</feature>
<gene>
    <name evidence="3" type="ORF">EW026_g1483</name>
</gene>
<dbReference type="PROSITE" id="PS50097">
    <property type="entry name" value="BTB"/>
    <property type="match status" value="1"/>
</dbReference>